<evidence type="ECO:0000313" key="4">
    <source>
        <dbReference type="Proteomes" id="UP000177328"/>
    </source>
</evidence>
<feature type="transmembrane region" description="Helical" evidence="2">
    <location>
        <begin position="103"/>
        <end position="122"/>
    </location>
</feature>
<sequence length="128" mass="14569">MTGRTISLAYFYIVSLGALILLVVGVFSSVNYLVNVTQYDKYPLRYEQPCETMYGPVPAKPYLPDSPNQASPTAQELETQKEECLKTKEQDRKKQQIEDLRTALSFTIVGLILFVIHFPIALKRSNHQ</sequence>
<name>A0A1F5KGQ7_9BACT</name>
<evidence type="ECO:0000256" key="2">
    <source>
        <dbReference type="SAM" id="Phobius"/>
    </source>
</evidence>
<evidence type="ECO:0008006" key="5">
    <source>
        <dbReference type="Google" id="ProtNLM"/>
    </source>
</evidence>
<evidence type="ECO:0000256" key="1">
    <source>
        <dbReference type="SAM" id="MobiDB-lite"/>
    </source>
</evidence>
<dbReference type="AlphaFoldDB" id="A0A1F5KGQ7"/>
<reference evidence="3 4" key="1">
    <citation type="journal article" date="2016" name="Nat. Commun.">
        <title>Thousands of microbial genomes shed light on interconnected biogeochemical processes in an aquifer system.</title>
        <authorList>
            <person name="Anantharaman K."/>
            <person name="Brown C.T."/>
            <person name="Hug L.A."/>
            <person name="Sharon I."/>
            <person name="Castelle C.J."/>
            <person name="Probst A.J."/>
            <person name="Thomas B.C."/>
            <person name="Singh A."/>
            <person name="Wilkins M.J."/>
            <person name="Karaoz U."/>
            <person name="Brodie E.L."/>
            <person name="Williams K.H."/>
            <person name="Hubbard S.S."/>
            <person name="Banfield J.F."/>
        </authorList>
    </citation>
    <scope>NUCLEOTIDE SEQUENCE [LARGE SCALE GENOMIC DNA]</scope>
</reference>
<feature type="region of interest" description="Disordered" evidence="1">
    <location>
        <begin position="60"/>
        <end position="94"/>
    </location>
</feature>
<evidence type="ECO:0000313" key="3">
    <source>
        <dbReference type="EMBL" id="OGE39985.1"/>
    </source>
</evidence>
<feature type="compositionally biased region" description="Basic and acidic residues" evidence="1">
    <location>
        <begin position="78"/>
        <end position="94"/>
    </location>
</feature>
<gene>
    <name evidence="3" type="ORF">A3D25_04240</name>
</gene>
<organism evidence="3 4">
    <name type="scientific">Candidatus Daviesbacteria bacterium RIFCSPHIGHO2_02_FULL_43_12</name>
    <dbReference type="NCBI Taxonomy" id="1797776"/>
    <lineage>
        <taxon>Bacteria</taxon>
        <taxon>Candidatus Daviesiibacteriota</taxon>
    </lineage>
</organism>
<keyword evidence="2" id="KW-0472">Membrane</keyword>
<protein>
    <recommendedName>
        <fullName evidence="5">DUF5671 domain-containing protein</fullName>
    </recommendedName>
</protein>
<dbReference type="EMBL" id="MFDD01000014">
    <property type="protein sequence ID" value="OGE39985.1"/>
    <property type="molecule type" value="Genomic_DNA"/>
</dbReference>
<dbReference type="Proteomes" id="UP000177328">
    <property type="component" value="Unassembled WGS sequence"/>
</dbReference>
<comment type="caution">
    <text evidence="3">The sequence shown here is derived from an EMBL/GenBank/DDBJ whole genome shotgun (WGS) entry which is preliminary data.</text>
</comment>
<proteinExistence type="predicted"/>
<keyword evidence="2" id="KW-1133">Transmembrane helix</keyword>
<accession>A0A1F5KGQ7</accession>
<feature type="compositionally biased region" description="Polar residues" evidence="1">
    <location>
        <begin position="66"/>
        <end position="77"/>
    </location>
</feature>
<keyword evidence="2" id="KW-0812">Transmembrane</keyword>
<feature type="transmembrane region" description="Helical" evidence="2">
    <location>
        <begin position="9"/>
        <end position="34"/>
    </location>
</feature>